<dbReference type="InterPro" id="IPR027824">
    <property type="entry name" value="DUF4469"/>
</dbReference>
<evidence type="ECO:0000259" key="1">
    <source>
        <dbReference type="Pfam" id="PF05598"/>
    </source>
</evidence>
<dbReference type="CDD" id="cd12843">
    <property type="entry name" value="Bvu_2165_C_like"/>
    <property type="match status" value="1"/>
</dbReference>
<gene>
    <name evidence="3" type="ORF">BECKLPF1236C_GA0070990_1001026</name>
</gene>
<name>A0A450X4I3_9GAMM</name>
<dbReference type="Pfam" id="PF05598">
    <property type="entry name" value="DUF772"/>
    <property type="match status" value="1"/>
</dbReference>
<organism evidence="3">
    <name type="scientific">Candidatus Kentrum sp. LPFa</name>
    <dbReference type="NCBI Taxonomy" id="2126335"/>
    <lineage>
        <taxon>Bacteria</taxon>
        <taxon>Pseudomonadati</taxon>
        <taxon>Pseudomonadota</taxon>
        <taxon>Gammaproteobacteria</taxon>
        <taxon>Candidatus Kentrum</taxon>
    </lineage>
</organism>
<dbReference type="AlphaFoldDB" id="A0A450X4I3"/>
<reference evidence="3" key="1">
    <citation type="submission" date="2019-02" db="EMBL/GenBank/DDBJ databases">
        <authorList>
            <person name="Gruber-Vodicka R. H."/>
            <person name="Seah K. B. B."/>
        </authorList>
    </citation>
    <scope>NUCLEOTIDE SEQUENCE</scope>
    <source>
        <strain evidence="3">BECK_S426</strain>
    </source>
</reference>
<evidence type="ECO:0000313" key="3">
    <source>
        <dbReference type="EMBL" id="VFK24141.1"/>
    </source>
</evidence>
<feature type="domain" description="DUF4469" evidence="2">
    <location>
        <begin position="104"/>
        <end position="191"/>
    </location>
</feature>
<dbReference type="Pfam" id="PF14734">
    <property type="entry name" value="DUF4469"/>
    <property type="match status" value="1"/>
</dbReference>
<dbReference type="EMBL" id="CAADFP010000010">
    <property type="protein sequence ID" value="VFK24141.1"/>
    <property type="molecule type" value="Genomic_DNA"/>
</dbReference>
<dbReference type="Gene3D" id="2.70.50.70">
    <property type="match status" value="1"/>
</dbReference>
<accession>A0A450X4I3</accession>
<protein>
    <submittedName>
        <fullName evidence="3">Uncharacterized protein</fullName>
    </submittedName>
</protein>
<dbReference type="InterPro" id="IPR008490">
    <property type="entry name" value="Transposase_InsH_N"/>
</dbReference>
<evidence type="ECO:0000259" key="2">
    <source>
        <dbReference type="Pfam" id="PF14734"/>
    </source>
</evidence>
<sequence length="202" mass="22347">MAWKNLKQLGLVDGFLIEHKALTELDEVNALIDWVRIENFLSNIHAKPRGEKSWPPVMIFKALLLQSWYVGANPASKVRNAVRDDARVTKVETVKPAPLPLEYVDLGSGETNGHLTPGNIGTVNGNRLKFDPAKADEGVFLIPSKDGEKETRITGMQKNKPGQLVFLIPGNLAKGNYRMVVRARMDGSSELRSGYIEATLRA</sequence>
<proteinExistence type="predicted"/>
<feature type="domain" description="Transposase InsH N-terminal" evidence="1">
    <location>
        <begin position="24"/>
        <end position="69"/>
    </location>
</feature>